<reference evidence="2 3" key="1">
    <citation type="submission" date="2018-08" db="EMBL/GenBank/DDBJ databases">
        <authorList>
            <person name="Khan S.A."/>
        </authorList>
    </citation>
    <scope>NUCLEOTIDE SEQUENCE [LARGE SCALE GENOMIC DNA]</scope>
    <source>
        <strain evidence="2 3">GTF-13</strain>
    </source>
</reference>
<keyword evidence="1" id="KW-0732">Signal</keyword>
<organism evidence="2 3">
    <name type="scientific">Aestuariirhabdus litorea</name>
    <dbReference type="NCBI Taxonomy" id="2528527"/>
    <lineage>
        <taxon>Bacteria</taxon>
        <taxon>Pseudomonadati</taxon>
        <taxon>Pseudomonadota</taxon>
        <taxon>Gammaproteobacteria</taxon>
        <taxon>Oceanospirillales</taxon>
        <taxon>Aestuariirhabdaceae</taxon>
        <taxon>Aestuariirhabdus</taxon>
    </lineage>
</organism>
<gene>
    <name evidence="2" type="ORF">D0544_15855</name>
</gene>
<accession>A0A3P3VNR7</accession>
<name>A0A3P3VNR7_9GAMM</name>
<evidence type="ECO:0008006" key="4">
    <source>
        <dbReference type="Google" id="ProtNLM"/>
    </source>
</evidence>
<feature type="signal peptide" evidence="1">
    <location>
        <begin position="1"/>
        <end position="20"/>
    </location>
</feature>
<comment type="caution">
    <text evidence="2">The sequence shown here is derived from an EMBL/GenBank/DDBJ whole genome shotgun (WGS) entry which is preliminary data.</text>
</comment>
<dbReference type="Proteomes" id="UP000280792">
    <property type="component" value="Unassembled WGS sequence"/>
</dbReference>
<feature type="chain" id="PRO_5018004486" description="Periplasmic heavy metal sensor" evidence="1">
    <location>
        <begin position="21"/>
        <end position="182"/>
    </location>
</feature>
<dbReference type="EMBL" id="QWEZ01000002">
    <property type="protein sequence ID" value="RRJ83296.1"/>
    <property type="molecule type" value="Genomic_DNA"/>
</dbReference>
<sequence>MKMRWLLVPALLGGAAIAVAQPGGFGGGMMGGYGAHHMGEFYQALDLSDEQKDKAEQFMRERRVERMAQRMGLDAEQQEQVLKLMDSHQAERDALLKKYGLTPDKQAEFATEMQAMRAAHHAAMEGLLTDEQRAGMHGRGHPYGYGKHHRGLGSGGMGGYGMHPGYGKGFGMGPGCDGPVER</sequence>
<protein>
    <recommendedName>
        <fullName evidence="4">Periplasmic heavy metal sensor</fullName>
    </recommendedName>
</protein>
<dbReference type="RefSeq" id="WP_125017854.1">
    <property type="nucleotide sequence ID" value="NZ_QWEZ01000002.1"/>
</dbReference>
<evidence type="ECO:0000256" key="1">
    <source>
        <dbReference type="SAM" id="SignalP"/>
    </source>
</evidence>
<dbReference type="Gene3D" id="1.20.120.1490">
    <property type="match status" value="1"/>
</dbReference>
<reference evidence="2 3" key="2">
    <citation type="submission" date="2018-12" db="EMBL/GenBank/DDBJ databases">
        <title>Simiduia agarivorans gen. nov., sp. nov., a marine, agarolytic bacterium isolated from shallow coastal water from Keelung, Taiwan.</title>
        <authorList>
            <person name="Shieh W.Y."/>
        </authorList>
    </citation>
    <scope>NUCLEOTIDE SEQUENCE [LARGE SCALE GENOMIC DNA]</scope>
    <source>
        <strain evidence="2 3">GTF-13</strain>
    </source>
</reference>
<dbReference type="AlphaFoldDB" id="A0A3P3VNR7"/>
<proteinExistence type="predicted"/>
<evidence type="ECO:0000313" key="2">
    <source>
        <dbReference type="EMBL" id="RRJ83296.1"/>
    </source>
</evidence>
<keyword evidence="3" id="KW-1185">Reference proteome</keyword>
<evidence type="ECO:0000313" key="3">
    <source>
        <dbReference type="Proteomes" id="UP000280792"/>
    </source>
</evidence>